<protein>
    <submittedName>
        <fullName evidence="2">Uncharacterized protein</fullName>
    </submittedName>
</protein>
<evidence type="ECO:0000256" key="1">
    <source>
        <dbReference type="SAM" id="MobiDB-lite"/>
    </source>
</evidence>
<reference evidence="2 3" key="1">
    <citation type="submission" date="2013-09" db="EMBL/GenBank/DDBJ databases">
        <title>Whole genome sequencing of Halarchaeum acidiphilum strain MH1-52-1.</title>
        <authorList>
            <person name="Shimane Y."/>
            <person name="Minegishi H."/>
            <person name="Nishi S."/>
            <person name="Echigo A."/>
            <person name="Shuto A."/>
            <person name="Konishi M."/>
            <person name="Ito T."/>
            <person name="Ohkuma M."/>
            <person name="Ohta Y."/>
            <person name="Nagano Y."/>
            <person name="Tsubouchi T."/>
            <person name="Mori K."/>
            <person name="Usui K."/>
            <person name="Kamekura M."/>
            <person name="Usami R."/>
            <person name="Takaki Y."/>
            <person name="Hatada Y."/>
        </authorList>
    </citation>
    <scope>NUCLEOTIDE SEQUENCE [LARGE SCALE GENOMIC DNA]</scope>
    <source>
        <strain evidence="2 3">JCM 16109</strain>
    </source>
</reference>
<dbReference type="EMBL" id="BATA01000013">
    <property type="protein sequence ID" value="GAD52044.1"/>
    <property type="molecule type" value="Genomic_DNA"/>
</dbReference>
<accession>U3A317</accession>
<feature type="region of interest" description="Disordered" evidence="1">
    <location>
        <begin position="566"/>
        <end position="644"/>
    </location>
</feature>
<dbReference type="eggNOG" id="arCOG06493">
    <property type="taxonomic scope" value="Archaea"/>
</dbReference>
<keyword evidence="3" id="KW-1185">Reference proteome</keyword>
<proteinExistence type="predicted"/>
<evidence type="ECO:0000313" key="2">
    <source>
        <dbReference type="EMBL" id="GAD52044.1"/>
    </source>
</evidence>
<dbReference type="OrthoDB" id="351156at2157"/>
<feature type="region of interest" description="Disordered" evidence="1">
    <location>
        <begin position="277"/>
        <end position="315"/>
    </location>
</feature>
<dbReference type="AlphaFoldDB" id="U3A317"/>
<dbReference type="Proteomes" id="UP000016986">
    <property type="component" value="Unassembled WGS sequence"/>
</dbReference>
<dbReference type="RefSeq" id="WP_021779874.1">
    <property type="nucleotide sequence ID" value="NZ_BATA01000013.1"/>
</dbReference>
<gene>
    <name evidence="2" type="ORF">MBEHAL_0804</name>
</gene>
<evidence type="ECO:0000313" key="3">
    <source>
        <dbReference type="Proteomes" id="UP000016986"/>
    </source>
</evidence>
<feature type="compositionally biased region" description="Low complexity" evidence="1">
    <location>
        <begin position="590"/>
        <end position="603"/>
    </location>
</feature>
<feature type="compositionally biased region" description="Polar residues" evidence="1">
    <location>
        <begin position="302"/>
        <end position="311"/>
    </location>
</feature>
<organism evidence="2 3">
    <name type="scientific">Halarchaeum acidiphilum MH1-52-1</name>
    <dbReference type="NCBI Taxonomy" id="1261545"/>
    <lineage>
        <taxon>Archaea</taxon>
        <taxon>Methanobacteriati</taxon>
        <taxon>Methanobacteriota</taxon>
        <taxon>Stenosarchaea group</taxon>
        <taxon>Halobacteria</taxon>
        <taxon>Halobacteriales</taxon>
        <taxon>Halobacteriaceae</taxon>
    </lineage>
</organism>
<name>U3A317_9EURY</name>
<comment type="caution">
    <text evidence="2">The sequence shown here is derived from an EMBL/GenBank/DDBJ whole genome shotgun (WGS) entry which is preliminary data.</text>
</comment>
<sequence length="887" mass="98865">MGIHPPPPKLAELDDGNTDVAKAASDARRRLSKMGGTESSHITDALRDDPRIGFFAEDGESDLYLKRRTDGGIWEDLSLGDVRRGVVEETVQAVERGENVPVVLPYYRPHDVVLVGVVLELADPGVNRQIGLYTPGSRTQWGMKGQVREELARFGLSDVSGDVVSATPIPDVVPHAYVWEGEVREDSDGTAPGRFVVCKQLHDFEEVGDLDIAVLNMTARTREDTAARIQDVEESHPDATLVNAYSYYTKNEIEGRPPYGPPTGLEDASTLPSVATLDPVVERGPLPAQTRSGRDTDDANTEESASASTLTERAWTGGDDDVRALATPATVKIDHVEADDVSTLLDQVFEQSAELRGVDDGGAGGLIFSRQLFFERLPVPTADFDEWVRERYYDGERFLPPIIQERIDDVENLANSIEQLQAVRPLNKSAQILERIDERLRDQNPLFDRLSHYVRGALETGRRLLVFSESVKHAEVLRYSLEEHDVVSREELESGPVSVVSPDTARDVGPHDTLLVFGALHQENAGFYVHPRVSETVVLTYDRAWSSMVERQASEFVETLNDVVGGSDYAPYPDPQVVGDVEPETEEIPESASAAESVPPATERSGERESSGGASRSQTGSKSKAEILEDAMDSMSTREYREESGRYEREVRHYLVKTGDGEMFDLTNHDTVLRQRTTGGRKQYHWVGPDRLTSGDTFVTIPDEIQEEIWRDQLRDFYKDEVNADEAVDRLKEWVDALNEAWVRVEEELSTGVLPTQKAVHGEIYQRLTEANDSFDRAPGTLKDWFDSVREADGPVDLVEDPSLTIGPRSFRDIQAVGRTFGFATLVDDAKEIEAAMEGLRTINRQQGRELHTEIREQMNTGIDNRIANAARRHVVRDIEEVDEESE</sequence>